<proteinExistence type="predicted"/>
<gene>
    <name evidence="1" type="ORF">BN580_01036</name>
</gene>
<accession>R6TXG9</accession>
<dbReference type="Proteomes" id="UP000017938">
    <property type="component" value="Unassembled WGS sequence"/>
</dbReference>
<dbReference type="STRING" id="1263015.BN580_01036"/>
<comment type="caution">
    <text evidence="1">The sequence shown here is derived from an EMBL/GenBank/DDBJ whole genome shotgun (WGS) entry which is preliminary data.</text>
</comment>
<reference evidence="1" key="1">
    <citation type="submission" date="2012-11" db="EMBL/GenBank/DDBJ databases">
        <title>Dependencies among metagenomic species, viruses, plasmids and units of genetic variation.</title>
        <authorList>
            <person name="Nielsen H.B."/>
            <person name="Almeida M."/>
            <person name="Juncker A.S."/>
            <person name="Rasmussen S."/>
            <person name="Li J."/>
            <person name="Sunagawa S."/>
            <person name="Plichta D."/>
            <person name="Gautier L."/>
            <person name="Le Chatelier E."/>
            <person name="Peletier E."/>
            <person name="Bonde I."/>
            <person name="Nielsen T."/>
            <person name="Manichanh C."/>
            <person name="Arumugam M."/>
            <person name="Batto J."/>
            <person name="Santos M.B.Q.D."/>
            <person name="Blom N."/>
            <person name="Borruel N."/>
            <person name="Burgdorf K.S."/>
            <person name="Boumezbeur F."/>
            <person name="Casellas F."/>
            <person name="Dore J."/>
            <person name="Guarner F."/>
            <person name="Hansen T."/>
            <person name="Hildebrand F."/>
            <person name="Kaas R.S."/>
            <person name="Kennedy S."/>
            <person name="Kristiansen K."/>
            <person name="Kultima J.R."/>
            <person name="Leonard P."/>
            <person name="Levenez F."/>
            <person name="Lund O."/>
            <person name="Moumen B."/>
            <person name="Le Paslier D."/>
            <person name="Pons N."/>
            <person name="Pedersen O."/>
            <person name="Prifti E."/>
            <person name="Qin J."/>
            <person name="Raes J."/>
            <person name="Tap J."/>
            <person name="Tims S."/>
            <person name="Ussery D.W."/>
            <person name="Yamada T."/>
            <person name="MetaHit consortium"/>
            <person name="Renault P."/>
            <person name="Sicheritz-Ponten T."/>
            <person name="Bork P."/>
            <person name="Wang J."/>
            <person name="Brunak S."/>
            <person name="Ehrlich S.D."/>
        </authorList>
    </citation>
    <scope>NUCLEOTIDE SEQUENCE [LARGE SCALE GENOMIC DNA]</scope>
</reference>
<dbReference type="Gene3D" id="2.30.31.70">
    <property type="match status" value="1"/>
</dbReference>
<name>R6TXG9_9BACT</name>
<sequence length="73" mass="8464">MKDKITSKITRHIGVISESSRGWKLELNMVSWNGAEPKLDIHDWSPDHDRCTSRGTFTKDEARTLIRLLKKEV</sequence>
<evidence type="ECO:0000313" key="1">
    <source>
        <dbReference type="EMBL" id="CDC72586.1"/>
    </source>
</evidence>
<dbReference type="AlphaFoldDB" id="R6TXG9"/>
<evidence type="ECO:0000313" key="2">
    <source>
        <dbReference type="Proteomes" id="UP000017938"/>
    </source>
</evidence>
<dbReference type="EMBL" id="CBFW010000114">
    <property type="protein sequence ID" value="CDC72586.1"/>
    <property type="molecule type" value="Genomic_DNA"/>
</dbReference>
<protein>
    <submittedName>
        <fullName evidence="1">Uncharacterized conserved protein UCP037246</fullName>
    </submittedName>
</protein>
<organism evidence="1 2">
    <name type="scientific">Candidatus Colimorpha enterica</name>
    <dbReference type="NCBI Taxonomy" id="3083063"/>
    <lineage>
        <taxon>Bacteria</taxon>
        <taxon>Pseudomonadati</taxon>
        <taxon>Bacteroidota</taxon>
        <taxon>Bacteroidia</taxon>
        <taxon>Bacteroidales</taxon>
        <taxon>Candidatus Colimorpha</taxon>
    </lineage>
</organism>